<keyword evidence="2" id="KW-1185">Reference proteome</keyword>
<sequence>MYDCIQLVCDQGIATLTIDRPAELNAISEAAFGELKQALLGLHDNPDLRVVILKGNGKAFCAGGDIVFFAELIRLPASQRPAAVRRYIGLAHEVVELLAGLKVPLLVVVQGAAAGFGLSLCCLADLLVASDNSRFVPAYIGLGATPDGGLSYNLPRLIGAGRAADLLLNNRGFDAEQAQQWGLVSSRVAAGDLDAEVARLAGQLGAGPGVATANTLMLLRSQRLDALRKVLDAELDSFADCAQSDDFVEGVTAFLERRAPRFLSA</sequence>
<dbReference type="Proteomes" id="UP001499915">
    <property type="component" value="Unassembled WGS sequence"/>
</dbReference>
<dbReference type="InterPro" id="IPR029045">
    <property type="entry name" value="ClpP/crotonase-like_dom_sf"/>
</dbReference>
<evidence type="ECO:0000313" key="1">
    <source>
        <dbReference type="EMBL" id="GAA0693881.1"/>
    </source>
</evidence>
<name>A0ABP3T9W8_9GAMM</name>
<organism evidence="1 2">
    <name type="scientific">Marinobacterium maritimum</name>
    <dbReference type="NCBI Taxonomy" id="500162"/>
    <lineage>
        <taxon>Bacteria</taxon>
        <taxon>Pseudomonadati</taxon>
        <taxon>Pseudomonadota</taxon>
        <taxon>Gammaproteobacteria</taxon>
        <taxon>Oceanospirillales</taxon>
        <taxon>Oceanospirillaceae</taxon>
        <taxon>Marinobacterium</taxon>
    </lineage>
</organism>
<comment type="caution">
    <text evidence="1">The sequence shown here is derived from an EMBL/GenBank/DDBJ whole genome shotgun (WGS) entry which is preliminary data.</text>
</comment>
<proteinExistence type="predicted"/>
<dbReference type="EMBL" id="BAAAET010000002">
    <property type="protein sequence ID" value="GAA0693881.1"/>
    <property type="molecule type" value="Genomic_DNA"/>
</dbReference>
<gene>
    <name evidence="1" type="ORF">GCM10009104_21620</name>
</gene>
<protein>
    <submittedName>
        <fullName evidence="1">Enoyl-CoA hydratase/isomerase family protein</fullName>
    </submittedName>
</protein>
<dbReference type="PANTHER" id="PTHR43459">
    <property type="entry name" value="ENOYL-COA HYDRATASE"/>
    <property type="match status" value="1"/>
</dbReference>
<evidence type="ECO:0000313" key="2">
    <source>
        <dbReference type="Proteomes" id="UP001499915"/>
    </source>
</evidence>
<dbReference type="CDD" id="cd06558">
    <property type="entry name" value="crotonase-like"/>
    <property type="match status" value="1"/>
</dbReference>
<dbReference type="Gene3D" id="3.90.226.10">
    <property type="entry name" value="2-enoyl-CoA Hydratase, Chain A, domain 1"/>
    <property type="match status" value="1"/>
</dbReference>
<reference evidence="2" key="1">
    <citation type="journal article" date="2019" name="Int. J. Syst. Evol. Microbiol.">
        <title>The Global Catalogue of Microorganisms (GCM) 10K type strain sequencing project: providing services to taxonomists for standard genome sequencing and annotation.</title>
        <authorList>
            <consortium name="The Broad Institute Genomics Platform"/>
            <consortium name="The Broad Institute Genome Sequencing Center for Infectious Disease"/>
            <person name="Wu L."/>
            <person name="Ma J."/>
        </authorList>
    </citation>
    <scope>NUCLEOTIDE SEQUENCE [LARGE SCALE GENOMIC DNA]</scope>
    <source>
        <strain evidence="2">JCM 15134</strain>
    </source>
</reference>
<dbReference type="Pfam" id="PF00378">
    <property type="entry name" value="ECH_1"/>
    <property type="match status" value="1"/>
</dbReference>
<dbReference type="InterPro" id="IPR001753">
    <property type="entry name" value="Enoyl-CoA_hydra/iso"/>
</dbReference>
<dbReference type="SUPFAM" id="SSF52096">
    <property type="entry name" value="ClpP/crotonase"/>
    <property type="match status" value="1"/>
</dbReference>
<dbReference type="PANTHER" id="PTHR43459:SF1">
    <property type="entry name" value="EG:BACN32G11.4 PROTEIN"/>
    <property type="match status" value="1"/>
</dbReference>
<accession>A0ABP3T9W8</accession>
<dbReference type="RefSeq" id="WP_343805753.1">
    <property type="nucleotide sequence ID" value="NZ_BAAAET010000002.1"/>
</dbReference>